<dbReference type="RefSeq" id="WP_133797495.1">
    <property type="nucleotide sequence ID" value="NZ_SOCA01000016.1"/>
</dbReference>
<feature type="transmembrane region" description="Helical" evidence="8">
    <location>
        <begin position="215"/>
        <end position="234"/>
    </location>
</feature>
<dbReference type="OrthoDB" id="9761224at2"/>
<gene>
    <name evidence="10" type="ORF">EI77_04539</name>
</gene>
<evidence type="ECO:0000256" key="4">
    <source>
        <dbReference type="ARBA" id="ARBA00022475"/>
    </source>
</evidence>
<sequence length="687" mass="73651">MPKVLRILLWTAISALGAGAVAFSAFHEGETINALWLVVAGVCSFAVAYRFYSKWLITKVLVLDAERATPAHTKQDGKDFVPTNKWVVFGHHFAAIAGPGPLVGPVLAAQFGYLPGMLWILVGATLGGGVHDAIVMFASIRRGGKSIGQMLKDEVNSVVGFVTMISVLLIMTILLAVLSLVVVKALAHSPWGLFTIAMTIPLAFIMGVGHTIFKVSVRTVTIFGIVGLIASVWGGNYLADWGMEAAFRWKDTHVAWAIMVYGFTASVLPVWMLLAPRDYLSTFMKIGTVAVLALVVLWVAPELQMPKLTRYIDGTGPVVLGKVFPFLFITIACGAISGFHALISSGTTSKILDREDSIRSVAYGAMVTEMLVALMALVAACTIAPGEYFAINSGAAKIVQTDPSQAAAVTKTITDAGFPVTAEHMALLAKNIKEDTMFGRTGGAPTFAVGMAELFSRAFGPGWMSFWYHFAIMFEALFILTTIDAGTRVGRFILQDFMGNMWKPLGNTQSLPANVFASALLVAMWGYFLYQGVVDPMGGINSLWPLFGIANQLLAVIAFCLGTTLLIKMGKARFLLVTLLPLALLMSATFTAGYIKLFDADPKMGFLAQAKAAGAQLAAGGGTAAEIALWTQKRYDGIVNSWVTGFFLVAVGIIFLGCLIEWIKLLSGSKRAVLHEDPYIPVTGEIA</sequence>
<evidence type="ECO:0000256" key="2">
    <source>
        <dbReference type="ARBA" id="ARBA00007755"/>
    </source>
</evidence>
<feature type="transmembrane region" description="Helical" evidence="8">
    <location>
        <begin position="466"/>
        <end position="490"/>
    </location>
</feature>
<keyword evidence="11" id="KW-1185">Reference proteome</keyword>
<feature type="transmembrane region" description="Helical" evidence="8">
    <location>
        <begin position="86"/>
        <end position="111"/>
    </location>
</feature>
<organism evidence="10 11">
    <name type="scientific">Prosthecobacter fusiformis</name>
    <dbReference type="NCBI Taxonomy" id="48464"/>
    <lineage>
        <taxon>Bacteria</taxon>
        <taxon>Pseudomonadati</taxon>
        <taxon>Verrucomicrobiota</taxon>
        <taxon>Verrucomicrobiia</taxon>
        <taxon>Verrucomicrobiales</taxon>
        <taxon>Verrucomicrobiaceae</taxon>
        <taxon>Prosthecobacter</taxon>
    </lineage>
</organism>
<dbReference type="EMBL" id="SOCA01000016">
    <property type="protein sequence ID" value="TDU63117.1"/>
    <property type="molecule type" value="Genomic_DNA"/>
</dbReference>
<dbReference type="PANTHER" id="PTHR30252">
    <property type="entry name" value="INNER MEMBRANE PEPTIDE TRANSPORTER"/>
    <property type="match status" value="1"/>
</dbReference>
<evidence type="ECO:0000313" key="10">
    <source>
        <dbReference type="EMBL" id="TDU63117.1"/>
    </source>
</evidence>
<feature type="transmembrane region" description="Helical" evidence="8">
    <location>
        <begin position="32"/>
        <end position="52"/>
    </location>
</feature>
<feature type="transmembrane region" description="Helical" evidence="8">
    <location>
        <begin position="117"/>
        <end position="138"/>
    </location>
</feature>
<feature type="transmembrane region" description="Helical" evidence="8">
    <location>
        <begin position="363"/>
        <end position="385"/>
    </location>
</feature>
<evidence type="ECO:0000259" key="9">
    <source>
        <dbReference type="Pfam" id="PF02554"/>
    </source>
</evidence>
<dbReference type="Proteomes" id="UP000295662">
    <property type="component" value="Unassembled WGS sequence"/>
</dbReference>
<protein>
    <submittedName>
        <fullName evidence="10">Carbon starvation protein</fullName>
    </submittedName>
</protein>
<name>A0A4R7RIE8_9BACT</name>
<dbReference type="InterPro" id="IPR051605">
    <property type="entry name" value="CstA"/>
</dbReference>
<proteinExistence type="inferred from homology"/>
<dbReference type="PANTHER" id="PTHR30252:SF3">
    <property type="entry name" value="PYRUVATE_PROTON SYMPORTER BTST"/>
    <property type="match status" value="1"/>
</dbReference>
<keyword evidence="7 8" id="KW-0472">Membrane</keyword>
<evidence type="ECO:0000256" key="5">
    <source>
        <dbReference type="ARBA" id="ARBA00022692"/>
    </source>
</evidence>
<feature type="domain" description="CstA N-terminal" evidence="9">
    <location>
        <begin position="33"/>
        <end position="592"/>
    </location>
</feature>
<comment type="caution">
    <text evidence="10">The sequence shown here is derived from an EMBL/GenBank/DDBJ whole genome shotgun (WGS) entry which is preliminary data.</text>
</comment>
<dbReference type="Pfam" id="PF02554">
    <property type="entry name" value="CstA"/>
    <property type="match status" value="1"/>
</dbReference>
<feature type="transmembrane region" description="Helical" evidence="8">
    <location>
        <begin position="574"/>
        <end position="595"/>
    </location>
</feature>
<dbReference type="AlphaFoldDB" id="A0A4R7RIE8"/>
<evidence type="ECO:0000256" key="1">
    <source>
        <dbReference type="ARBA" id="ARBA00004651"/>
    </source>
</evidence>
<keyword evidence="3" id="KW-0813">Transport</keyword>
<dbReference type="InterPro" id="IPR003706">
    <property type="entry name" value="CstA_N"/>
</dbReference>
<evidence type="ECO:0000313" key="11">
    <source>
        <dbReference type="Proteomes" id="UP000295662"/>
    </source>
</evidence>
<evidence type="ECO:0000256" key="6">
    <source>
        <dbReference type="ARBA" id="ARBA00022989"/>
    </source>
</evidence>
<keyword evidence="4" id="KW-1003">Cell membrane</keyword>
<feature type="transmembrane region" description="Helical" evidence="8">
    <location>
        <begin position="642"/>
        <end position="663"/>
    </location>
</feature>
<feature type="transmembrane region" description="Helical" evidence="8">
    <location>
        <begin position="189"/>
        <end position="208"/>
    </location>
</feature>
<evidence type="ECO:0000256" key="7">
    <source>
        <dbReference type="ARBA" id="ARBA00023136"/>
    </source>
</evidence>
<feature type="transmembrane region" description="Helical" evidence="8">
    <location>
        <begin position="323"/>
        <end position="343"/>
    </location>
</feature>
<feature type="transmembrane region" description="Helical" evidence="8">
    <location>
        <begin position="542"/>
        <end position="567"/>
    </location>
</feature>
<evidence type="ECO:0000256" key="3">
    <source>
        <dbReference type="ARBA" id="ARBA00022448"/>
    </source>
</evidence>
<dbReference type="GO" id="GO:0009267">
    <property type="term" value="P:cellular response to starvation"/>
    <property type="evidence" value="ECO:0007669"/>
    <property type="project" value="InterPro"/>
</dbReference>
<keyword evidence="5 8" id="KW-0812">Transmembrane</keyword>
<comment type="similarity">
    <text evidence="2">Belongs to the peptide transporter carbon starvation (CstA) (TC 2.A.114) family.</text>
</comment>
<feature type="transmembrane region" description="Helical" evidence="8">
    <location>
        <begin position="254"/>
        <end position="274"/>
    </location>
</feature>
<dbReference type="GO" id="GO:0005886">
    <property type="term" value="C:plasma membrane"/>
    <property type="evidence" value="ECO:0007669"/>
    <property type="project" value="UniProtKB-SubCell"/>
</dbReference>
<evidence type="ECO:0000256" key="8">
    <source>
        <dbReference type="SAM" id="Phobius"/>
    </source>
</evidence>
<feature type="transmembrane region" description="Helical" evidence="8">
    <location>
        <begin position="511"/>
        <end position="530"/>
    </location>
</feature>
<comment type="subcellular location">
    <subcellularLocation>
        <location evidence="1">Cell membrane</location>
        <topology evidence="1">Multi-pass membrane protein</topology>
    </subcellularLocation>
</comment>
<reference evidence="10 11" key="1">
    <citation type="submission" date="2019-03" db="EMBL/GenBank/DDBJ databases">
        <title>Genomic Encyclopedia of Archaeal and Bacterial Type Strains, Phase II (KMG-II): from individual species to whole genera.</title>
        <authorList>
            <person name="Goeker M."/>
        </authorList>
    </citation>
    <scope>NUCLEOTIDE SEQUENCE [LARGE SCALE GENOMIC DNA]</scope>
    <source>
        <strain evidence="10 11">ATCC 25309</strain>
    </source>
</reference>
<keyword evidence="6 8" id="KW-1133">Transmembrane helix</keyword>
<feature type="transmembrane region" description="Helical" evidence="8">
    <location>
        <begin position="158"/>
        <end position="183"/>
    </location>
</feature>
<feature type="transmembrane region" description="Helical" evidence="8">
    <location>
        <begin position="286"/>
        <end position="303"/>
    </location>
</feature>
<accession>A0A4R7RIE8</accession>